<dbReference type="GO" id="GO:0006000">
    <property type="term" value="P:fructose metabolic process"/>
    <property type="evidence" value="ECO:0007669"/>
    <property type="project" value="InterPro"/>
</dbReference>
<protein>
    <recommendedName>
        <fullName evidence="4">6-phosphofructo-2-kinase domain-containing protein</fullName>
    </recommendedName>
</protein>
<sequence length="377" mass="42534">MPLKPRDNSQPPCHNGSTPHFNASSADPESRHVSFVDLPESIRRKDLAVSSFLNRSFSDHSIKSECISPINSYEDIRLQMTRTGSSVHREAEICLGPLESRPESDSARKYVIILVGLPASGKSSFVRSFIKYVGDISDYRAASYNAGVARRQFFNTSAPATSAASCQTHELFDPKNVEGTRQRDCWAQQTLRQLLHELLTNEQDIGIFDATNTTRERRTSIVREIREFQRESPRAYSVTPIFLSVTLSLPKYLLYNIGQKAHNEDYKNEACTEQAVRDFALRYENYCSVYQPFSDAEQTQLADSQGSIGQVSIDNLGEECYFRMDGKAETDDVWQILQFFASNYQIMAGAAYAQKVDRFVGTPAHLMVQRIVNSCSL</sequence>
<evidence type="ECO:0000313" key="6">
    <source>
        <dbReference type="Proteomes" id="UP000094336"/>
    </source>
</evidence>
<dbReference type="GO" id="GO:0003873">
    <property type="term" value="F:6-phosphofructo-2-kinase activity"/>
    <property type="evidence" value="ECO:0007669"/>
    <property type="project" value="InterPro"/>
</dbReference>
<dbReference type="Gene3D" id="3.40.50.300">
    <property type="entry name" value="P-loop containing nucleotide triphosphate hydrolases"/>
    <property type="match status" value="1"/>
</dbReference>
<evidence type="ECO:0000256" key="2">
    <source>
        <dbReference type="ARBA" id="ARBA00022840"/>
    </source>
</evidence>
<dbReference type="Proteomes" id="UP000094336">
    <property type="component" value="Unassembled WGS sequence"/>
</dbReference>
<feature type="domain" description="6-phosphofructo-2-kinase" evidence="4">
    <location>
        <begin position="104"/>
        <end position="301"/>
    </location>
</feature>
<keyword evidence="2" id="KW-0067">ATP-binding</keyword>
<gene>
    <name evidence="5" type="ORF">BABINDRAFT_162673</name>
</gene>
<evidence type="ECO:0000259" key="4">
    <source>
        <dbReference type="Pfam" id="PF01591"/>
    </source>
</evidence>
<dbReference type="EMBL" id="KV454435">
    <property type="protein sequence ID" value="ODQ78451.1"/>
    <property type="molecule type" value="Genomic_DNA"/>
</dbReference>
<keyword evidence="6" id="KW-1185">Reference proteome</keyword>
<reference evidence="6" key="1">
    <citation type="submission" date="2016-05" db="EMBL/GenBank/DDBJ databases">
        <title>Comparative genomics of biotechnologically important yeasts.</title>
        <authorList>
            <consortium name="DOE Joint Genome Institute"/>
            <person name="Riley R."/>
            <person name="Haridas S."/>
            <person name="Wolfe K.H."/>
            <person name="Lopes M.R."/>
            <person name="Hittinger C.T."/>
            <person name="Goker M."/>
            <person name="Salamov A."/>
            <person name="Wisecaver J."/>
            <person name="Long T.M."/>
            <person name="Aerts A.L."/>
            <person name="Barry K."/>
            <person name="Choi C."/>
            <person name="Clum A."/>
            <person name="Coughlan A.Y."/>
            <person name="Deshpande S."/>
            <person name="Douglass A.P."/>
            <person name="Hanson S.J."/>
            <person name="Klenk H.-P."/>
            <person name="Labutti K."/>
            <person name="Lapidus A."/>
            <person name="Lindquist E."/>
            <person name="Lipzen A."/>
            <person name="Meier-Kolthoff J.P."/>
            <person name="Ohm R.A."/>
            <person name="Otillar R.P."/>
            <person name="Pangilinan J."/>
            <person name="Peng Y."/>
            <person name="Rokas A."/>
            <person name="Rosa C.A."/>
            <person name="Scheuner C."/>
            <person name="Sibirny A.A."/>
            <person name="Slot J.C."/>
            <person name="Stielow J.B."/>
            <person name="Sun H."/>
            <person name="Kurtzman C.P."/>
            <person name="Blackwell M."/>
            <person name="Grigoriev I.V."/>
            <person name="Jeffries T.W."/>
        </authorList>
    </citation>
    <scope>NUCLEOTIDE SEQUENCE [LARGE SCALE GENOMIC DNA]</scope>
    <source>
        <strain evidence="6">NRRL Y-12698</strain>
    </source>
</reference>
<dbReference type="Pfam" id="PF01591">
    <property type="entry name" value="6PF2K"/>
    <property type="match status" value="1"/>
</dbReference>
<dbReference type="GO" id="GO:0006003">
    <property type="term" value="P:fructose 2,6-bisphosphate metabolic process"/>
    <property type="evidence" value="ECO:0007669"/>
    <property type="project" value="InterPro"/>
</dbReference>
<proteinExistence type="predicted"/>
<accession>A0A1E3QL88</accession>
<dbReference type="SUPFAM" id="SSF52540">
    <property type="entry name" value="P-loop containing nucleoside triphosphate hydrolases"/>
    <property type="match status" value="1"/>
</dbReference>
<keyword evidence="1" id="KW-0547">Nucleotide-binding</keyword>
<dbReference type="PANTHER" id="PTHR10606">
    <property type="entry name" value="6-PHOSPHOFRUCTO-2-KINASE/FRUCTOSE-2,6-BISPHOSPHATASE"/>
    <property type="match status" value="1"/>
</dbReference>
<feature type="region of interest" description="Disordered" evidence="3">
    <location>
        <begin position="1"/>
        <end position="29"/>
    </location>
</feature>
<dbReference type="AlphaFoldDB" id="A0A1E3QL88"/>
<evidence type="ECO:0000256" key="1">
    <source>
        <dbReference type="ARBA" id="ARBA00022741"/>
    </source>
</evidence>
<dbReference type="InterPro" id="IPR027417">
    <property type="entry name" value="P-loop_NTPase"/>
</dbReference>
<dbReference type="GO" id="GO:0005829">
    <property type="term" value="C:cytosol"/>
    <property type="evidence" value="ECO:0007669"/>
    <property type="project" value="TreeGrafter"/>
</dbReference>
<dbReference type="RefSeq" id="XP_018983779.1">
    <property type="nucleotide sequence ID" value="XM_019129473.1"/>
</dbReference>
<feature type="compositionally biased region" description="Polar residues" evidence="3">
    <location>
        <begin position="8"/>
        <end position="27"/>
    </location>
</feature>
<dbReference type="GO" id="GO:0005524">
    <property type="term" value="F:ATP binding"/>
    <property type="evidence" value="ECO:0007669"/>
    <property type="project" value="UniProtKB-KW"/>
</dbReference>
<dbReference type="OrthoDB" id="267323at2759"/>
<dbReference type="GeneID" id="30147326"/>
<name>A0A1E3QL88_9ASCO</name>
<dbReference type="InterPro" id="IPR003094">
    <property type="entry name" value="6Pfruct_kin"/>
</dbReference>
<dbReference type="InterPro" id="IPR013079">
    <property type="entry name" value="6Phosfructo_kin"/>
</dbReference>
<evidence type="ECO:0000256" key="3">
    <source>
        <dbReference type="SAM" id="MobiDB-lite"/>
    </source>
</evidence>
<dbReference type="STRING" id="984486.A0A1E3QL88"/>
<organism evidence="5 6">
    <name type="scientific">Babjeviella inositovora NRRL Y-12698</name>
    <dbReference type="NCBI Taxonomy" id="984486"/>
    <lineage>
        <taxon>Eukaryota</taxon>
        <taxon>Fungi</taxon>
        <taxon>Dikarya</taxon>
        <taxon>Ascomycota</taxon>
        <taxon>Saccharomycotina</taxon>
        <taxon>Pichiomycetes</taxon>
        <taxon>Serinales incertae sedis</taxon>
        <taxon>Babjeviella</taxon>
    </lineage>
</organism>
<evidence type="ECO:0000313" key="5">
    <source>
        <dbReference type="EMBL" id="ODQ78451.1"/>
    </source>
</evidence>